<evidence type="ECO:0000313" key="10">
    <source>
        <dbReference type="Proteomes" id="UP000239917"/>
    </source>
</evidence>
<dbReference type="PANTHER" id="PTHR43806">
    <property type="entry name" value="PEPTIDASE S8"/>
    <property type="match status" value="1"/>
</dbReference>
<feature type="compositionally biased region" description="Basic and acidic residues" evidence="6">
    <location>
        <begin position="46"/>
        <end position="58"/>
    </location>
</feature>
<dbReference type="AlphaFoldDB" id="A0A2S5ZER1"/>
<comment type="similarity">
    <text evidence="1 5">Belongs to the peptidase S8 family.</text>
</comment>
<dbReference type="InterPro" id="IPR050131">
    <property type="entry name" value="Peptidase_S8_subtilisin-like"/>
</dbReference>
<gene>
    <name evidence="9" type="ORF">KEHDKFFH_00765</name>
</gene>
<dbReference type="PROSITE" id="PS51892">
    <property type="entry name" value="SUBTILASE"/>
    <property type="match status" value="1"/>
</dbReference>
<evidence type="ECO:0000256" key="4">
    <source>
        <dbReference type="ARBA" id="ARBA00022825"/>
    </source>
</evidence>
<keyword evidence="7" id="KW-0732">Signal</keyword>
<organism evidence="9 10">
    <name type="scientific">Marinobacter maroccanus</name>
    <dbReference type="NCBI Taxonomy" id="2055143"/>
    <lineage>
        <taxon>Bacteria</taxon>
        <taxon>Pseudomonadati</taxon>
        <taxon>Pseudomonadota</taxon>
        <taxon>Gammaproteobacteria</taxon>
        <taxon>Pseudomonadales</taxon>
        <taxon>Marinobacteraceae</taxon>
        <taxon>Marinobacter</taxon>
    </lineage>
</organism>
<dbReference type="InterPro" id="IPR017309">
    <property type="entry name" value="Pept_S8A_subtilisin_proteobac"/>
</dbReference>
<dbReference type="InterPro" id="IPR000209">
    <property type="entry name" value="Peptidase_S8/S53_dom"/>
</dbReference>
<feature type="active site" description="Charge relay system" evidence="5">
    <location>
        <position position="569"/>
    </location>
</feature>
<feature type="active site" description="Charge relay system" evidence="5">
    <location>
        <position position="395"/>
    </location>
</feature>
<accession>A0A2S5ZER1</accession>
<evidence type="ECO:0000256" key="5">
    <source>
        <dbReference type="PROSITE-ProRule" id="PRU01240"/>
    </source>
</evidence>
<evidence type="ECO:0000256" key="7">
    <source>
        <dbReference type="SAM" id="SignalP"/>
    </source>
</evidence>
<dbReference type="GO" id="GO:0006508">
    <property type="term" value="P:proteolysis"/>
    <property type="evidence" value="ECO:0007669"/>
    <property type="project" value="UniProtKB-KW"/>
</dbReference>
<dbReference type="InterPro" id="IPR023828">
    <property type="entry name" value="Peptidase_S8_Ser-AS"/>
</dbReference>
<dbReference type="PANTHER" id="PTHR43806:SF11">
    <property type="entry name" value="CEREVISIN-RELATED"/>
    <property type="match status" value="1"/>
</dbReference>
<dbReference type="PROSITE" id="PS00138">
    <property type="entry name" value="SUBTILASE_SER"/>
    <property type="match status" value="1"/>
</dbReference>
<keyword evidence="2 5" id="KW-0645">Protease</keyword>
<evidence type="ECO:0000256" key="1">
    <source>
        <dbReference type="ARBA" id="ARBA00011073"/>
    </source>
</evidence>
<dbReference type="PROSITE" id="PS00137">
    <property type="entry name" value="SUBTILASE_HIS"/>
    <property type="match status" value="1"/>
</dbReference>
<protein>
    <recommendedName>
        <fullName evidence="8">Peptidase S8/S53 domain-containing protein</fullName>
    </recommendedName>
</protein>
<feature type="region of interest" description="Disordered" evidence="6">
    <location>
        <begin position="28"/>
        <end position="66"/>
    </location>
</feature>
<proteinExistence type="inferred from homology"/>
<evidence type="ECO:0000256" key="2">
    <source>
        <dbReference type="ARBA" id="ARBA00022670"/>
    </source>
</evidence>
<dbReference type="InterPro" id="IPR022398">
    <property type="entry name" value="Peptidase_S8_His-AS"/>
</dbReference>
<dbReference type="Gene3D" id="3.40.50.200">
    <property type="entry name" value="Peptidase S8/S53 domain"/>
    <property type="match status" value="1"/>
</dbReference>
<evidence type="ECO:0000256" key="6">
    <source>
        <dbReference type="SAM" id="MobiDB-lite"/>
    </source>
</evidence>
<dbReference type="Pfam" id="PF00082">
    <property type="entry name" value="Peptidase_S8"/>
    <property type="match status" value="1"/>
</dbReference>
<feature type="region of interest" description="Disordered" evidence="6">
    <location>
        <begin position="374"/>
        <end position="394"/>
    </location>
</feature>
<name>A0A2S5ZER1_9GAMM</name>
<feature type="domain" description="Peptidase S8/S53" evidence="8">
    <location>
        <begin position="318"/>
        <end position="616"/>
    </location>
</feature>
<dbReference type="InterPro" id="IPR036852">
    <property type="entry name" value="Peptidase_S8/S53_dom_sf"/>
</dbReference>
<sequence>MNSLALSKLVPVFLALLSLVGCGGGGDGLDSQEPGLSGTITIESGTRVDSDTADDSRLNEAVPNDSPSTAQLIASTGILGGYLSATSGTYPDSGEFVFEYVTDEQDTFRADLAAGSTIAVQVFRDSVFETPAITLSVAQGGVLVDSALGTGITPLMVSAPDAGPSEISVSTSGGGPFRYVLSVSAAGVTNFQSSHYSQPEFVLDEAIVLMSPEEQGRMGPQGVAGALSASSAKPLGQGAWLVRRDPVGVVASQSPGSAGGLRGVTLRWIAELKAKPGVQIAEPNYIYRAQADRDLSSLQWNLPLISLPLAWQAAPSRGNAIGVAVMDTGLFTSTPQTYGDWHLDLDANAVPFNSGRILDYVSADLDIDPQFNDRLGYDNNPADPGDGKPQSSNFHGTHVAGIVAALANGEGVNGVAPGVTLWPVRVLGRDGAGTLDDLVAAMNWAATNPDINVINLSLGGVGPSTVLEAAINRADSNGKLVVAAAGNQGTDELTYPAAFGRVIGVGAVDAGKVRASYSNFGGSVDLVAPGGDATRDANLDGNADLVISTWGVDDGGDFIRSYAGLQGTSMAAPHVAGVYALMKGANPGAVTPGQFRAWLAGGVLTENVGNSTEYGAGLINALKSVDAALDGSVSTIVLSSPSAIAFDRARFNSELDFTVYPEGESVVVNGVAFDSDLISLDPVVLAGSPLPSSVAVSVVESNVVDGQSYATTIRIDYSAGGETGILEVPVSIDLRALADERDAGRHYVLLVSPDESRETIEQRVVTARDGSYSFSFDGIEPGEYFLVAGTDMDNNGFICESGEACAEYPVNGLPEKIVIGGERVTGVSLSTSFRRPTIASMGLPRIGFEGYRLKNDGNQTAQPVRTLETKR</sequence>
<dbReference type="InterPro" id="IPR015500">
    <property type="entry name" value="Peptidase_S8_subtilisin-rel"/>
</dbReference>
<keyword evidence="10" id="KW-1185">Reference proteome</keyword>
<keyword evidence="3 5" id="KW-0378">Hydrolase</keyword>
<dbReference type="PRINTS" id="PR00723">
    <property type="entry name" value="SUBTILISIN"/>
</dbReference>
<feature type="active site" description="Charge relay system" evidence="5">
    <location>
        <position position="327"/>
    </location>
</feature>
<reference evidence="9 10" key="1">
    <citation type="submission" date="2018-01" db="EMBL/GenBank/DDBJ databases">
        <title>Complete genome sequences of the type strains of Marinobacter flavimaris and Marinobacter maroccanus.</title>
        <authorList>
            <person name="Palau M."/>
            <person name="Boujida N."/>
            <person name="Manresa A."/>
            <person name="Minana-Galbis D."/>
        </authorList>
    </citation>
    <scope>NUCLEOTIDE SEQUENCE [LARGE SCALE GENOMIC DNA]</scope>
    <source>
        <strain evidence="9 10">N4</strain>
    </source>
</reference>
<keyword evidence="4 5" id="KW-0720">Serine protease</keyword>
<comment type="caution">
    <text evidence="9">The sequence shown here is derived from an EMBL/GenBank/DDBJ whole genome shotgun (WGS) entry which is preliminary data.</text>
</comment>
<feature type="signal peptide" evidence="7">
    <location>
        <begin position="1"/>
        <end position="23"/>
    </location>
</feature>
<evidence type="ECO:0000313" key="9">
    <source>
        <dbReference type="EMBL" id="PPI85885.1"/>
    </source>
</evidence>
<dbReference type="Proteomes" id="UP000239917">
    <property type="component" value="Unassembled WGS sequence"/>
</dbReference>
<dbReference type="SUPFAM" id="SSF52743">
    <property type="entry name" value="Subtilisin-like"/>
    <property type="match status" value="1"/>
</dbReference>
<evidence type="ECO:0000256" key="3">
    <source>
        <dbReference type="ARBA" id="ARBA00022801"/>
    </source>
</evidence>
<feature type="chain" id="PRO_5015658092" description="Peptidase S8/S53 domain-containing protein" evidence="7">
    <location>
        <begin position="24"/>
        <end position="871"/>
    </location>
</feature>
<evidence type="ECO:0000259" key="8">
    <source>
        <dbReference type="Pfam" id="PF00082"/>
    </source>
</evidence>
<dbReference type="EMBL" id="PSSX01000001">
    <property type="protein sequence ID" value="PPI85885.1"/>
    <property type="molecule type" value="Genomic_DNA"/>
</dbReference>
<dbReference type="GO" id="GO:0004252">
    <property type="term" value="F:serine-type endopeptidase activity"/>
    <property type="evidence" value="ECO:0007669"/>
    <property type="project" value="UniProtKB-UniRule"/>
</dbReference>
<dbReference type="PIRSF" id="PIRSF037893">
    <property type="entry name" value="Subtilisin_rel_Maqu_2796"/>
    <property type="match status" value="1"/>
</dbReference>